<dbReference type="CDD" id="cd07377">
    <property type="entry name" value="WHTH_GntR"/>
    <property type="match status" value="1"/>
</dbReference>
<accession>A0A543KLE6</accession>
<dbReference type="Gene3D" id="1.20.120.530">
    <property type="entry name" value="GntR ligand-binding domain-like"/>
    <property type="match status" value="1"/>
</dbReference>
<evidence type="ECO:0000313" key="5">
    <source>
        <dbReference type="EMBL" id="TQM95912.1"/>
    </source>
</evidence>
<evidence type="ECO:0000313" key="6">
    <source>
        <dbReference type="Proteomes" id="UP000315133"/>
    </source>
</evidence>
<keyword evidence="2" id="KW-0238">DNA-binding</keyword>
<dbReference type="PANTHER" id="PTHR43537">
    <property type="entry name" value="TRANSCRIPTIONAL REGULATOR, GNTR FAMILY"/>
    <property type="match status" value="1"/>
</dbReference>
<keyword evidence="3" id="KW-0804">Transcription</keyword>
<keyword evidence="6" id="KW-1185">Reference proteome</keyword>
<keyword evidence="1" id="KW-0805">Transcription regulation</keyword>
<dbReference type="InterPro" id="IPR036388">
    <property type="entry name" value="WH-like_DNA-bd_sf"/>
</dbReference>
<evidence type="ECO:0000256" key="1">
    <source>
        <dbReference type="ARBA" id="ARBA00023015"/>
    </source>
</evidence>
<evidence type="ECO:0000259" key="4">
    <source>
        <dbReference type="PROSITE" id="PS50949"/>
    </source>
</evidence>
<dbReference type="PROSITE" id="PS50949">
    <property type="entry name" value="HTH_GNTR"/>
    <property type="match status" value="1"/>
</dbReference>
<dbReference type="SMART" id="SM00895">
    <property type="entry name" value="FCD"/>
    <property type="match status" value="1"/>
</dbReference>
<dbReference type="PANTHER" id="PTHR43537:SF5">
    <property type="entry name" value="UXU OPERON TRANSCRIPTIONAL REGULATOR"/>
    <property type="match status" value="1"/>
</dbReference>
<dbReference type="InterPro" id="IPR011711">
    <property type="entry name" value="GntR_C"/>
</dbReference>
<comment type="caution">
    <text evidence="5">The sequence shown here is derived from an EMBL/GenBank/DDBJ whole genome shotgun (WGS) entry which is preliminary data.</text>
</comment>
<dbReference type="SMART" id="SM00345">
    <property type="entry name" value="HTH_GNTR"/>
    <property type="match status" value="1"/>
</dbReference>
<dbReference type="Proteomes" id="UP000315133">
    <property type="component" value="Unassembled WGS sequence"/>
</dbReference>
<evidence type="ECO:0000256" key="3">
    <source>
        <dbReference type="ARBA" id="ARBA00023163"/>
    </source>
</evidence>
<dbReference type="InterPro" id="IPR008920">
    <property type="entry name" value="TF_FadR/GntR_C"/>
</dbReference>
<dbReference type="InterPro" id="IPR036390">
    <property type="entry name" value="WH_DNA-bd_sf"/>
</dbReference>
<dbReference type="EMBL" id="VFPU01000001">
    <property type="protein sequence ID" value="TQM95912.1"/>
    <property type="molecule type" value="Genomic_DNA"/>
</dbReference>
<proteinExistence type="predicted"/>
<reference evidence="5 6" key="1">
    <citation type="submission" date="2019-06" db="EMBL/GenBank/DDBJ databases">
        <title>Sequencing the genomes of 1000 actinobacteria strains.</title>
        <authorList>
            <person name="Klenk H.-P."/>
        </authorList>
    </citation>
    <scope>NUCLEOTIDE SEQUENCE [LARGE SCALE GENOMIC DNA]</scope>
    <source>
        <strain evidence="5 6">DSM 12362</strain>
    </source>
</reference>
<evidence type="ECO:0000256" key="2">
    <source>
        <dbReference type="ARBA" id="ARBA00023125"/>
    </source>
</evidence>
<dbReference type="Gene3D" id="1.10.10.10">
    <property type="entry name" value="Winged helix-like DNA-binding domain superfamily/Winged helix DNA-binding domain"/>
    <property type="match status" value="1"/>
</dbReference>
<dbReference type="PRINTS" id="PR00035">
    <property type="entry name" value="HTHGNTR"/>
</dbReference>
<gene>
    <name evidence="5" type="ORF">FB476_0762</name>
</gene>
<feature type="domain" description="HTH gntR-type" evidence="4">
    <location>
        <begin position="23"/>
        <end position="91"/>
    </location>
</feature>
<dbReference type="GO" id="GO:0003700">
    <property type="term" value="F:DNA-binding transcription factor activity"/>
    <property type="evidence" value="ECO:0007669"/>
    <property type="project" value="InterPro"/>
</dbReference>
<dbReference type="SUPFAM" id="SSF48008">
    <property type="entry name" value="GntR ligand-binding domain-like"/>
    <property type="match status" value="1"/>
</dbReference>
<name>A0A543KLE6_9MICO</name>
<dbReference type="Pfam" id="PF00392">
    <property type="entry name" value="GntR"/>
    <property type="match status" value="1"/>
</dbReference>
<organism evidence="5 6">
    <name type="scientific">Ornithinimicrobium humiphilum</name>
    <dbReference type="NCBI Taxonomy" id="125288"/>
    <lineage>
        <taxon>Bacteria</taxon>
        <taxon>Bacillati</taxon>
        <taxon>Actinomycetota</taxon>
        <taxon>Actinomycetes</taxon>
        <taxon>Micrococcales</taxon>
        <taxon>Ornithinimicrobiaceae</taxon>
        <taxon>Ornithinimicrobium</taxon>
    </lineage>
</organism>
<dbReference type="InterPro" id="IPR000524">
    <property type="entry name" value="Tscrpt_reg_HTH_GntR"/>
</dbReference>
<dbReference type="Pfam" id="PF07729">
    <property type="entry name" value="FCD"/>
    <property type="match status" value="1"/>
</dbReference>
<protein>
    <submittedName>
        <fullName evidence="5">GntR family transcriptional regulator</fullName>
    </submittedName>
</protein>
<dbReference type="SUPFAM" id="SSF46785">
    <property type="entry name" value="Winged helix' DNA-binding domain"/>
    <property type="match status" value="1"/>
</dbReference>
<dbReference type="GO" id="GO:0003677">
    <property type="term" value="F:DNA binding"/>
    <property type="evidence" value="ECO:0007669"/>
    <property type="project" value="UniProtKB-KW"/>
</dbReference>
<sequence length="247" mass="26920">MDAMTQPPATHRSVAAPARVHRPRLYEQIVELLVDHIRTQGLEPGDRLPPERELAQALGVSRASLAQALVALEVVGQVHVRHGEGIVVTAPPDPERSLVEAVRHHQDTLPDVIDARSALEAKLAELAAERHTAEDMAEIDAALAEMEQQVAAGSRGLEGDRAFHEAVTSAAHSRVLQRLMAEIRELILETRIESLSQPGRPQESLEMHRAVAEAIRRRDGAAAAAAMTHHIAVVSDVALLREQKEQP</sequence>
<dbReference type="AlphaFoldDB" id="A0A543KLE6"/>